<feature type="compositionally biased region" description="Polar residues" evidence="2">
    <location>
        <begin position="1"/>
        <end position="21"/>
    </location>
</feature>
<keyword evidence="5" id="KW-1185">Reference proteome</keyword>
<feature type="domain" description="EF-hand" evidence="3">
    <location>
        <begin position="96"/>
        <end position="131"/>
    </location>
</feature>
<evidence type="ECO:0000313" key="5">
    <source>
        <dbReference type="Proteomes" id="UP001515480"/>
    </source>
</evidence>
<evidence type="ECO:0000256" key="1">
    <source>
        <dbReference type="ARBA" id="ARBA00022837"/>
    </source>
</evidence>
<dbReference type="SUPFAM" id="SSF47473">
    <property type="entry name" value="EF-hand"/>
    <property type="match status" value="1"/>
</dbReference>
<evidence type="ECO:0000259" key="3">
    <source>
        <dbReference type="PROSITE" id="PS50222"/>
    </source>
</evidence>
<dbReference type="GO" id="GO:0005509">
    <property type="term" value="F:calcium ion binding"/>
    <property type="evidence" value="ECO:0007669"/>
    <property type="project" value="InterPro"/>
</dbReference>
<feature type="region of interest" description="Disordered" evidence="2">
    <location>
        <begin position="1"/>
        <end position="23"/>
    </location>
</feature>
<proteinExistence type="predicted"/>
<organism evidence="4 5">
    <name type="scientific">Prymnesium parvum</name>
    <name type="common">Toxic golden alga</name>
    <dbReference type="NCBI Taxonomy" id="97485"/>
    <lineage>
        <taxon>Eukaryota</taxon>
        <taxon>Haptista</taxon>
        <taxon>Haptophyta</taxon>
        <taxon>Prymnesiophyceae</taxon>
        <taxon>Prymnesiales</taxon>
        <taxon>Prymnesiaceae</taxon>
        <taxon>Prymnesium</taxon>
    </lineage>
</organism>
<sequence length="173" mass="19287">MGCGASSQANVGPVSRNSSAGSPLREKYQAFDVDGDGVVSKCDMHAKIFQDQEFQELLVDAGRLKAADDTEEALRIVDDVRNSKGTFDFDSFKKLTQKTSNRKLFEEIDVNGDGLISKAELSNKINRDYDVQERLHANSADGYQYVFEQFDLNGDRCISWEEFATVLAVDGRK</sequence>
<dbReference type="Proteomes" id="UP001515480">
    <property type="component" value="Unassembled WGS sequence"/>
</dbReference>
<reference evidence="4 5" key="1">
    <citation type="journal article" date="2024" name="Science">
        <title>Giant polyketide synthase enzymes in the biosynthesis of giant marine polyether toxins.</title>
        <authorList>
            <person name="Fallon T.R."/>
            <person name="Shende V.V."/>
            <person name="Wierzbicki I.H."/>
            <person name="Pendleton A.L."/>
            <person name="Watervoot N.F."/>
            <person name="Auber R.P."/>
            <person name="Gonzalez D.J."/>
            <person name="Wisecaver J.H."/>
            <person name="Moore B.S."/>
        </authorList>
    </citation>
    <scope>NUCLEOTIDE SEQUENCE [LARGE SCALE GENOMIC DNA]</scope>
    <source>
        <strain evidence="4 5">12B1</strain>
    </source>
</reference>
<dbReference type="InterPro" id="IPR018247">
    <property type="entry name" value="EF_Hand_1_Ca_BS"/>
</dbReference>
<dbReference type="PROSITE" id="PS50222">
    <property type="entry name" value="EF_HAND_2"/>
    <property type="match status" value="2"/>
</dbReference>
<gene>
    <name evidence="4" type="ORF">AB1Y20_011595</name>
</gene>
<feature type="domain" description="EF-hand" evidence="3">
    <location>
        <begin position="138"/>
        <end position="173"/>
    </location>
</feature>
<dbReference type="AlphaFoldDB" id="A0AB34IGT2"/>
<keyword evidence="1" id="KW-0106">Calcium</keyword>
<dbReference type="EMBL" id="JBGBPQ010000025">
    <property type="protein sequence ID" value="KAL1499389.1"/>
    <property type="molecule type" value="Genomic_DNA"/>
</dbReference>
<comment type="caution">
    <text evidence="4">The sequence shown here is derived from an EMBL/GenBank/DDBJ whole genome shotgun (WGS) entry which is preliminary data.</text>
</comment>
<dbReference type="PROSITE" id="PS00018">
    <property type="entry name" value="EF_HAND_1"/>
    <property type="match status" value="3"/>
</dbReference>
<dbReference type="Pfam" id="PF13499">
    <property type="entry name" value="EF-hand_7"/>
    <property type="match status" value="1"/>
</dbReference>
<dbReference type="InterPro" id="IPR002048">
    <property type="entry name" value="EF_hand_dom"/>
</dbReference>
<dbReference type="InterPro" id="IPR011992">
    <property type="entry name" value="EF-hand-dom_pair"/>
</dbReference>
<evidence type="ECO:0000313" key="4">
    <source>
        <dbReference type="EMBL" id="KAL1499389.1"/>
    </source>
</evidence>
<dbReference type="Pfam" id="PF13202">
    <property type="entry name" value="EF-hand_5"/>
    <property type="match status" value="1"/>
</dbReference>
<evidence type="ECO:0000256" key="2">
    <source>
        <dbReference type="SAM" id="MobiDB-lite"/>
    </source>
</evidence>
<protein>
    <recommendedName>
        <fullName evidence="3">EF-hand domain-containing protein</fullName>
    </recommendedName>
</protein>
<accession>A0AB34IGT2</accession>
<name>A0AB34IGT2_PRYPA</name>
<dbReference type="Gene3D" id="1.10.238.10">
    <property type="entry name" value="EF-hand"/>
    <property type="match status" value="2"/>
</dbReference>